<feature type="chain" id="PRO_5023079780" description="Secreted protein" evidence="2">
    <location>
        <begin position="18"/>
        <end position="115"/>
    </location>
</feature>
<protein>
    <recommendedName>
        <fullName evidence="5">Secreted protein</fullName>
    </recommendedName>
</protein>
<evidence type="ECO:0000256" key="1">
    <source>
        <dbReference type="SAM" id="MobiDB-lite"/>
    </source>
</evidence>
<feature type="signal peptide" evidence="2">
    <location>
        <begin position="1"/>
        <end position="17"/>
    </location>
</feature>
<evidence type="ECO:0000256" key="2">
    <source>
        <dbReference type="SAM" id="SignalP"/>
    </source>
</evidence>
<reference evidence="3 4" key="1">
    <citation type="journal article" date="2019" name="Nat. Ecol. Evol.">
        <title>Megaphylogeny resolves global patterns of mushroom evolution.</title>
        <authorList>
            <person name="Varga T."/>
            <person name="Krizsan K."/>
            <person name="Foldi C."/>
            <person name="Dima B."/>
            <person name="Sanchez-Garcia M."/>
            <person name="Sanchez-Ramirez S."/>
            <person name="Szollosi G.J."/>
            <person name="Szarkandi J.G."/>
            <person name="Papp V."/>
            <person name="Albert L."/>
            <person name="Andreopoulos W."/>
            <person name="Angelini C."/>
            <person name="Antonin V."/>
            <person name="Barry K.W."/>
            <person name="Bougher N.L."/>
            <person name="Buchanan P."/>
            <person name="Buyck B."/>
            <person name="Bense V."/>
            <person name="Catcheside P."/>
            <person name="Chovatia M."/>
            <person name="Cooper J."/>
            <person name="Damon W."/>
            <person name="Desjardin D."/>
            <person name="Finy P."/>
            <person name="Geml J."/>
            <person name="Haridas S."/>
            <person name="Hughes K."/>
            <person name="Justo A."/>
            <person name="Karasinski D."/>
            <person name="Kautmanova I."/>
            <person name="Kiss B."/>
            <person name="Kocsube S."/>
            <person name="Kotiranta H."/>
            <person name="LaButti K.M."/>
            <person name="Lechner B.E."/>
            <person name="Liimatainen K."/>
            <person name="Lipzen A."/>
            <person name="Lukacs Z."/>
            <person name="Mihaltcheva S."/>
            <person name="Morgado L.N."/>
            <person name="Niskanen T."/>
            <person name="Noordeloos M.E."/>
            <person name="Ohm R.A."/>
            <person name="Ortiz-Santana B."/>
            <person name="Ovrebo C."/>
            <person name="Racz N."/>
            <person name="Riley R."/>
            <person name="Savchenko A."/>
            <person name="Shiryaev A."/>
            <person name="Soop K."/>
            <person name="Spirin V."/>
            <person name="Szebenyi C."/>
            <person name="Tomsovsky M."/>
            <person name="Tulloss R.E."/>
            <person name="Uehling J."/>
            <person name="Grigoriev I.V."/>
            <person name="Vagvolgyi C."/>
            <person name="Papp T."/>
            <person name="Martin F.M."/>
            <person name="Miettinen O."/>
            <person name="Hibbett D.S."/>
            <person name="Nagy L.G."/>
        </authorList>
    </citation>
    <scope>NUCLEOTIDE SEQUENCE [LARGE SCALE GENOMIC DNA]</scope>
    <source>
        <strain evidence="3 4">CBS 121175</strain>
    </source>
</reference>
<evidence type="ECO:0008006" key="5">
    <source>
        <dbReference type="Google" id="ProtNLM"/>
    </source>
</evidence>
<dbReference type="Proteomes" id="UP000307440">
    <property type="component" value="Unassembled WGS sequence"/>
</dbReference>
<organism evidence="3 4">
    <name type="scientific">Coprinopsis marcescibilis</name>
    <name type="common">Agaric fungus</name>
    <name type="synonym">Psathyrella marcescibilis</name>
    <dbReference type="NCBI Taxonomy" id="230819"/>
    <lineage>
        <taxon>Eukaryota</taxon>
        <taxon>Fungi</taxon>
        <taxon>Dikarya</taxon>
        <taxon>Basidiomycota</taxon>
        <taxon>Agaricomycotina</taxon>
        <taxon>Agaricomycetes</taxon>
        <taxon>Agaricomycetidae</taxon>
        <taxon>Agaricales</taxon>
        <taxon>Agaricineae</taxon>
        <taxon>Psathyrellaceae</taxon>
        <taxon>Coprinopsis</taxon>
    </lineage>
</organism>
<accession>A0A5C3KG22</accession>
<sequence length="115" mass="12435">MLMHMLMLMLRTFFVCPCGLVPWSTWTYRPAKSVSNEVRTAILRNALTETRGRWGKGDPQGGDTAGNVGPSAPGVVVVPTVDWGTMGLSGSWKVRYEAGASKLASPKILQGLEAR</sequence>
<keyword evidence="4" id="KW-1185">Reference proteome</keyword>
<feature type="region of interest" description="Disordered" evidence="1">
    <location>
        <begin position="51"/>
        <end position="73"/>
    </location>
</feature>
<keyword evidence="2" id="KW-0732">Signal</keyword>
<dbReference type="AlphaFoldDB" id="A0A5C3KG22"/>
<evidence type="ECO:0000313" key="4">
    <source>
        <dbReference type="Proteomes" id="UP000307440"/>
    </source>
</evidence>
<gene>
    <name evidence="3" type="ORF">FA15DRAFT_697770</name>
</gene>
<evidence type="ECO:0000313" key="3">
    <source>
        <dbReference type="EMBL" id="TFK19030.1"/>
    </source>
</evidence>
<dbReference type="EMBL" id="ML210364">
    <property type="protein sequence ID" value="TFK19030.1"/>
    <property type="molecule type" value="Genomic_DNA"/>
</dbReference>
<name>A0A5C3KG22_COPMA</name>
<proteinExistence type="predicted"/>